<dbReference type="InterPro" id="IPR007484">
    <property type="entry name" value="Peptidase_M28"/>
</dbReference>
<dbReference type="PANTHER" id="PTHR12147:SF26">
    <property type="entry name" value="PEPTIDASE M28 DOMAIN-CONTAINING PROTEIN"/>
    <property type="match status" value="1"/>
</dbReference>
<evidence type="ECO:0000259" key="2">
    <source>
        <dbReference type="Pfam" id="PF04389"/>
    </source>
</evidence>
<name>A0A4R2P162_9FLAO</name>
<feature type="transmembrane region" description="Helical" evidence="1">
    <location>
        <begin position="429"/>
        <end position="447"/>
    </location>
</feature>
<dbReference type="RefSeq" id="WP_132792210.1">
    <property type="nucleotide sequence ID" value="NZ_SLXM01000001.1"/>
</dbReference>
<protein>
    <submittedName>
        <fullName evidence="3">Peptidase M28-like protein</fullName>
    </submittedName>
</protein>
<keyword evidence="1" id="KW-0472">Membrane</keyword>
<feature type="transmembrane region" description="Helical" evidence="1">
    <location>
        <begin position="540"/>
        <end position="558"/>
    </location>
</feature>
<dbReference type="OrthoDB" id="9778250at2"/>
<reference evidence="3 4" key="1">
    <citation type="submission" date="2019-03" db="EMBL/GenBank/DDBJ databases">
        <title>Genomic Encyclopedia of Type Strains, Phase IV (KMG-IV): sequencing the most valuable type-strain genomes for metagenomic binning, comparative biology and taxonomic classification.</title>
        <authorList>
            <person name="Goeker M."/>
        </authorList>
    </citation>
    <scope>NUCLEOTIDE SEQUENCE [LARGE SCALE GENOMIC DNA]</scope>
    <source>
        <strain evidence="3 4">DSM 14836</strain>
    </source>
</reference>
<feature type="transmembrane region" description="Helical" evidence="1">
    <location>
        <begin position="453"/>
        <end position="472"/>
    </location>
</feature>
<dbReference type="EMBL" id="SLXM01000001">
    <property type="protein sequence ID" value="TCP28247.1"/>
    <property type="molecule type" value="Genomic_DNA"/>
</dbReference>
<dbReference type="InterPro" id="IPR045175">
    <property type="entry name" value="M28_fam"/>
</dbReference>
<evidence type="ECO:0000313" key="4">
    <source>
        <dbReference type="Proteomes" id="UP000294564"/>
    </source>
</evidence>
<gene>
    <name evidence="3" type="ORF">EV195_101409</name>
</gene>
<feature type="domain" description="Peptidase M28" evidence="2">
    <location>
        <begin position="101"/>
        <end position="290"/>
    </location>
</feature>
<dbReference type="GO" id="GO:0006508">
    <property type="term" value="P:proteolysis"/>
    <property type="evidence" value="ECO:0007669"/>
    <property type="project" value="InterPro"/>
</dbReference>
<dbReference type="AlphaFoldDB" id="A0A4R2P162"/>
<keyword evidence="4" id="KW-1185">Reference proteome</keyword>
<sequence length="763" mass="86904">MNTTSKTFTLFIILLGIYWGFHDMKPTFNEDKEVSSEELSINNALYHLKNISKKPHHVGTDEHKKVQEYLFNELKKIGLQPEIQTATVFNKKWRAGATVENIVAKIKGSTNRKSLLVASHYDSNPHSSIGASDAGSGVVTILEGIRAFLAKNITPKNDIIILFSDAEELGLLGAEAFVKHHPEAKNVGLVLNFEARGSGGPSYMLMETNGKNSTLIKEFLKANPKYPAANSLMYSIYKMLPNDTDLTVFREGADINGFNFAFIGDHFDYHTAQDNYERLDRSSLAHQKDYFVSGLHHFSSIDLSKLDSDTDFVFVNFPIIGLLTFPFSWIIPLILITTLFLFAIVFIGIRKKTITIVGIVKGSIPFLLSLISCTGITILLWKVIVILHPSYNDILHGFTYNGYYYITAFSFLNIWLVFKIYNQFLQIKAVDLLVFPTLFWILINLLIHQYIKGAAFFLIPVFTALIVLAILIKDNKKIKNLTITILFIPTLYIFGPLIKMFPVGIGLKNLFTSAIFIALVSGLLIPIFHQKKRKNQWVKLAGFGSIIFFFLATINSGFSEDRKKPNSLVYIQNIDTKTAFWGTYNKTLDNYTKQIFDKSFSEGSIENAETVNKYNRKFNYLKKADYKEIKTSIIQTNLDTIIGNEREVWLTIQPQRDITKYEVFNNEKIQLSSLQANSVNIYDSITDLKKQTLLIYHLGNQDRELQLKIKFPKDQKLNFTLNEISNDLLTHPSFNLKFRDEKMMPMPFVTNDAIISSKAIIIE</sequence>
<feature type="transmembrane region" description="Helical" evidence="1">
    <location>
        <begin position="367"/>
        <end position="391"/>
    </location>
</feature>
<feature type="transmembrane region" description="Helical" evidence="1">
    <location>
        <begin position="403"/>
        <end position="422"/>
    </location>
</feature>
<feature type="transmembrane region" description="Helical" evidence="1">
    <location>
        <begin position="481"/>
        <end position="498"/>
    </location>
</feature>
<feature type="transmembrane region" description="Helical" evidence="1">
    <location>
        <begin position="510"/>
        <end position="528"/>
    </location>
</feature>
<evidence type="ECO:0000256" key="1">
    <source>
        <dbReference type="SAM" id="Phobius"/>
    </source>
</evidence>
<accession>A0A4R2P162</accession>
<evidence type="ECO:0000313" key="3">
    <source>
        <dbReference type="EMBL" id="TCP28247.1"/>
    </source>
</evidence>
<keyword evidence="1" id="KW-1133">Transmembrane helix</keyword>
<keyword evidence="1" id="KW-0812">Transmembrane</keyword>
<proteinExistence type="predicted"/>
<feature type="transmembrane region" description="Helical" evidence="1">
    <location>
        <begin position="327"/>
        <end position="347"/>
    </location>
</feature>
<dbReference type="Proteomes" id="UP000294564">
    <property type="component" value="Unassembled WGS sequence"/>
</dbReference>
<dbReference type="Pfam" id="PF04389">
    <property type="entry name" value="Peptidase_M28"/>
    <property type="match status" value="1"/>
</dbReference>
<organism evidence="3 4">
    <name type="scientific">Tenacibaculum skagerrakense</name>
    <dbReference type="NCBI Taxonomy" id="186571"/>
    <lineage>
        <taxon>Bacteria</taxon>
        <taxon>Pseudomonadati</taxon>
        <taxon>Bacteroidota</taxon>
        <taxon>Flavobacteriia</taxon>
        <taxon>Flavobacteriales</taxon>
        <taxon>Flavobacteriaceae</taxon>
        <taxon>Tenacibaculum</taxon>
    </lineage>
</organism>
<dbReference type="Gene3D" id="3.40.630.10">
    <property type="entry name" value="Zn peptidases"/>
    <property type="match status" value="1"/>
</dbReference>
<dbReference type="GO" id="GO:0008235">
    <property type="term" value="F:metalloexopeptidase activity"/>
    <property type="evidence" value="ECO:0007669"/>
    <property type="project" value="InterPro"/>
</dbReference>
<dbReference type="PANTHER" id="PTHR12147">
    <property type="entry name" value="METALLOPEPTIDASE M28 FAMILY MEMBER"/>
    <property type="match status" value="1"/>
</dbReference>
<comment type="caution">
    <text evidence="3">The sequence shown here is derived from an EMBL/GenBank/DDBJ whole genome shotgun (WGS) entry which is preliminary data.</text>
</comment>
<dbReference type="SUPFAM" id="SSF53187">
    <property type="entry name" value="Zn-dependent exopeptidases"/>
    <property type="match status" value="1"/>
</dbReference>